<dbReference type="AlphaFoldDB" id="A0ABD3WXS4"/>
<dbReference type="FunFam" id="3.30.160.20:FF:000046">
    <property type="entry name" value="Peptidyl-tRNA hydrolase ICT1"/>
    <property type="match status" value="1"/>
</dbReference>
<comment type="caution">
    <text evidence="7">The sequence shown here is derived from an EMBL/GenBank/DDBJ whole genome shotgun (WGS) entry which is preliminary data.</text>
</comment>
<feature type="region of interest" description="Disordered" evidence="5">
    <location>
        <begin position="177"/>
        <end position="201"/>
    </location>
</feature>
<gene>
    <name evidence="7" type="ORF">ACJMK2_035691</name>
</gene>
<evidence type="ECO:0000256" key="1">
    <source>
        <dbReference type="ARBA" id="ARBA00013260"/>
    </source>
</evidence>
<proteinExistence type="inferred from homology"/>
<evidence type="ECO:0000256" key="4">
    <source>
        <dbReference type="ARBA" id="ARBA00041531"/>
    </source>
</evidence>
<sequence>MISRTFSVLKSVRTISTTLSRQTYKSDCALEKLYPNSNPDPLKHVEFKDTKFSKKVNEESFSGYIPRDQLEIKYLKSSGAGGQHVNKVNTKVEVRFNIDRADWIPEWIKPKLKANEHGKINKEGELIITSDKTRTQLLNQADCMDKIRTMIFNASIKPKEPTQKMLESVKERLEKARREALREKRDHSLRKQQRQTSVNDF</sequence>
<evidence type="ECO:0000256" key="5">
    <source>
        <dbReference type="SAM" id="MobiDB-lite"/>
    </source>
</evidence>
<dbReference type="SUPFAM" id="SSF110916">
    <property type="entry name" value="Peptidyl-tRNA hydrolase domain-like"/>
    <property type="match status" value="1"/>
</dbReference>
<dbReference type="Pfam" id="PF00472">
    <property type="entry name" value="RF-1"/>
    <property type="match status" value="1"/>
</dbReference>
<evidence type="ECO:0000256" key="2">
    <source>
        <dbReference type="ARBA" id="ARBA00038225"/>
    </source>
</evidence>
<evidence type="ECO:0000313" key="7">
    <source>
        <dbReference type="EMBL" id="KAL3878058.1"/>
    </source>
</evidence>
<comment type="similarity">
    <text evidence="2">Belongs to the prokaryotic/mitochondrial release factor family. Mitochondrion-specific ribosomal protein mL62 subfamily.</text>
</comment>
<keyword evidence="8" id="KW-1185">Reference proteome</keyword>
<feature type="domain" description="Prokaryotic-type class I peptide chain release factors" evidence="6">
    <location>
        <begin position="64"/>
        <end position="196"/>
    </location>
</feature>
<evidence type="ECO:0000259" key="6">
    <source>
        <dbReference type="Pfam" id="PF00472"/>
    </source>
</evidence>
<accession>A0ABD3WXS4</accession>
<dbReference type="PANTHER" id="PTHR11075">
    <property type="entry name" value="PEPTIDE CHAIN RELEASE FACTOR"/>
    <property type="match status" value="1"/>
</dbReference>
<name>A0ABD3WXS4_SINWO</name>
<dbReference type="EC" id="3.1.1.29" evidence="1"/>
<dbReference type="InterPro" id="IPR052104">
    <property type="entry name" value="Mito_Release_Factor_mL62"/>
</dbReference>
<evidence type="ECO:0000256" key="3">
    <source>
        <dbReference type="ARBA" id="ARBA00039441"/>
    </source>
</evidence>
<organism evidence="7 8">
    <name type="scientific">Sinanodonta woodiana</name>
    <name type="common">Chinese pond mussel</name>
    <name type="synonym">Anodonta woodiana</name>
    <dbReference type="NCBI Taxonomy" id="1069815"/>
    <lineage>
        <taxon>Eukaryota</taxon>
        <taxon>Metazoa</taxon>
        <taxon>Spiralia</taxon>
        <taxon>Lophotrochozoa</taxon>
        <taxon>Mollusca</taxon>
        <taxon>Bivalvia</taxon>
        <taxon>Autobranchia</taxon>
        <taxon>Heteroconchia</taxon>
        <taxon>Palaeoheterodonta</taxon>
        <taxon>Unionida</taxon>
        <taxon>Unionoidea</taxon>
        <taxon>Unionidae</taxon>
        <taxon>Unioninae</taxon>
        <taxon>Sinanodonta</taxon>
    </lineage>
</organism>
<evidence type="ECO:0000313" key="8">
    <source>
        <dbReference type="Proteomes" id="UP001634394"/>
    </source>
</evidence>
<dbReference type="EMBL" id="JBJQND010000005">
    <property type="protein sequence ID" value="KAL3878058.1"/>
    <property type="molecule type" value="Genomic_DNA"/>
</dbReference>
<reference evidence="7 8" key="1">
    <citation type="submission" date="2024-11" db="EMBL/GenBank/DDBJ databases">
        <title>Chromosome-level genome assembly of the freshwater bivalve Anodonta woodiana.</title>
        <authorList>
            <person name="Chen X."/>
        </authorList>
    </citation>
    <scope>NUCLEOTIDE SEQUENCE [LARGE SCALE GENOMIC DNA]</scope>
    <source>
        <strain evidence="7">MN2024</strain>
        <tissue evidence="7">Gills</tissue>
    </source>
</reference>
<protein>
    <recommendedName>
        <fullName evidence="3">Large ribosomal subunit protein mL62</fullName>
        <ecNumber evidence="1">3.1.1.29</ecNumber>
    </recommendedName>
    <alternativeName>
        <fullName evidence="4">Peptidyl-tRNA hydrolase ICT1, mitochondrial</fullName>
    </alternativeName>
</protein>
<feature type="compositionally biased region" description="Basic and acidic residues" evidence="5">
    <location>
        <begin position="177"/>
        <end position="186"/>
    </location>
</feature>
<dbReference type="InterPro" id="IPR000352">
    <property type="entry name" value="Pep_chain_release_fac_I"/>
</dbReference>
<dbReference type="PANTHER" id="PTHR11075:SF54">
    <property type="entry name" value="LARGE RIBOSOMAL SUBUNIT PROTEIN ML62"/>
    <property type="match status" value="1"/>
</dbReference>
<dbReference type="Proteomes" id="UP001634394">
    <property type="component" value="Unassembled WGS sequence"/>
</dbReference>
<dbReference type="GO" id="GO:0004045">
    <property type="term" value="F:peptidyl-tRNA hydrolase activity"/>
    <property type="evidence" value="ECO:0007669"/>
    <property type="project" value="UniProtKB-EC"/>
</dbReference>
<dbReference type="Gene3D" id="3.30.160.20">
    <property type="match status" value="1"/>
</dbReference>